<organism evidence="1 2">
    <name type="scientific">Marinicauda salina</name>
    <dbReference type="NCBI Taxonomy" id="2135793"/>
    <lineage>
        <taxon>Bacteria</taxon>
        <taxon>Pseudomonadati</taxon>
        <taxon>Pseudomonadota</taxon>
        <taxon>Alphaproteobacteria</taxon>
        <taxon>Maricaulales</taxon>
        <taxon>Maricaulaceae</taxon>
        <taxon>Marinicauda</taxon>
    </lineage>
</organism>
<keyword evidence="2" id="KW-1185">Reference proteome</keyword>
<comment type="caution">
    <text evidence="1">The sequence shown here is derived from an EMBL/GenBank/DDBJ whole genome shotgun (WGS) entry which is preliminary data.</text>
</comment>
<gene>
    <name evidence="1" type="ORF">DDZ18_00325</name>
</gene>
<protein>
    <submittedName>
        <fullName evidence="1">Uncharacterized protein</fullName>
    </submittedName>
</protein>
<dbReference type="RefSeq" id="WP_109251370.1">
    <property type="nucleotide sequence ID" value="NZ_QEXV01000001.1"/>
</dbReference>
<name>A0A2U2BVP6_9PROT</name>
<proteinExistence type="predicted"/>
<evidence type="ECO:0000313" key="1">
    <source>
        <dbReference type="EMBL" id="PWE18096.1"/>
    </source>
</evidence>
<dbReference type="Proteomes" id="UP000245168">
    <property type="component" value="Unassembled WGS sequence"/>
</dbReference>
<dbReference type="AlphaFoldDB" id="A0A2U2BVP6"/>
<reference evidence="2" key="1">
    <citation type="submission" date="2018-05" db="EMBL/GenBank/DDBJ databases">
        <authorList>
            <person name="Liu B.-T."/>
        </authorList>
    </citation>
    <scope>NUCLEOTIDE SEQUENCE [LARGE SCALE GENOMIC DNA]</scope>
    <source>
        <strain evidence="2">WD6-1</strain>
    </source>
</reference>
<dbReference type="EMBL" id="QEXV01000001">
    <property type="protein sequence ID" value="PWE18096.1"/>
    <property type="molecule type" value="Genomic_DNA"/>
</dbReference>
<evidence type="ECO:0000313" key="2">
    <source>
        <dbReference type="Proteomes" id="UP000245168"/>
    </source>
</evidence>
<accession>A0A2U2BVP6</accession>
<sequence>MQAADPDTLALDPGERAWRLELDPPAEAASAGMAERIGQFATLFLESGDVAGRFAPSGPLAFTLVADDGAEAELEALRAGLAGRLAEAGLVIEARLAAVGDGAEALPDDDGVEHLTEAPTGGDPVEARASALAAELAAFREEMRAIAHGIQTAGAGDDGGLARFREELESVAGSMGQRVDGAAQRIESATDSVCARLEGVPDAARLDAVIERSEAQAALFETAMREALTALQGACAAMREPDAAASDGAAVEAG</sequence>
<dbReference type="OrthoDB" id="7627831at2"/>